<reference evidence="2" key="1">
    <citation type="submission" date="2022-12" db="EMBL/GenBank/DDBJ databases">
        <authorList>
            <person name="Petersen C."/>
        </authorList>
    </citation>
    <scope>NUCLEOTIDE SEQUENCE</scope>
    <source>
        <strain evidence="2">IBT 35675</strain>
    </source>
</reference>
<dbReference type="AlphaFoldDB" id="A0A9W9RD00"/>
<sequence>MKFDLLTSFFLACLTTAALAEPSSYHVDEVTVQLANDQSGANANVDVPADGKKRSIDSLWGHTAVARKGVVYASSAQLTKFQEDTHCKIFGEHYLDAKLNSRQTWVSLKGGAVVALKDAYIVCDDD</sequence>
<reference evidence="2" key="2">
    <citation type="journal article" date="2023" name="IMA Fungus">
        <title>Comparative genomic study of the Penicillium genus elucidates a diverse pangenome and 15 lateral gene transfer events.</title>
        <authorList>
            <person name="Petersen C."/>
            <person name="Sorensen T."/>
            <person name="Nielsen M.R."/>
            <person name="Sondergaard T.E."/>
            <person name="Sorensen J.L."/>
            <person name="Fitzpatrick D.A."/>
            <person name="Frisvad J.C."/>
            <person name="Nielsen K.L."/>
        </authorList>
    </citation>
    <scope>NUCLEOTIDE SEQUENCE</scope>
    <source>
        <strain evidence="2">IBT 35675</strain>
    </source>
</reference>
<evidence type="ECO:0000313" key="3">
    <source>
        <dbReference type="Proteomes" id="UP001148299"/>
    </source>
</evidence>
<feature type="signal peptide" evidence="1">
    <location>
        <begin position="1"/>
        <end position="20"/>
    </location>
</feature>
<dbReference type="EMBL" id="JAPZBR010000003">
    <property type="protein sequence ID" value="KAJ5357963.1"/>
    <property type="molecule type" value="Genomic_DNA"/>
</dbReference>
<keyword evidence="1" id="KW-0732">Signal</keyword>
<evidence type="ECO:0000313" key="2">
    <source>
        <dbReference type="EMBL" id="KAJ5357963.1"/>
    </source>
</evidence>
<comment type="caution">
    <text evidence="2">The sequence shown here is derived from an EMBL/GenBank/DDBJ whole genome shotgun (WGS) entry which is preliminary data.</text>
</comment>
<gene>
    <name evidence="2" type="ORF">N7541_005121</name>
</gene>
<feature type="chain" id="PRO_5040997829" evidence="1">
    <location>
        <begin position="21"/>
        <end position="126"/>
    </location>
</feature>
<accession>A0A9W9RD00</accession>
<name>A0A9W9RD00_PENBR</name>
<proteinExistence type="predicted"/>
<evidence type="ECO:0000256" key="1">
    <source>
        <dbReference type="SAM" id="SignalP"/>
    </source>
</evidence>
<protein>
    <submittedName>
        <fullName evidence="2">Uncharacterized protein</fullName>
    </submittedName>
</protein>
<keyword evidence="3" id="KW-1185">Reference proteome</keyword>
<dbReference type="Proteomes" id="UP001148299">
    <property type="component" value="Unassembled WGS sequence"/>
</dbReference>
<organism evidence="2 3">
    <name type="scientific">Penicillium brevicompactum</name>
    <dbReference type="NCBI Taxonomy" id="5074"/>
    <lineage>
        <taxon>Eukaryota</taxon>
        <taxon>Fungi</taxon>
        <taxon>Dikarya</taxon>
        <taxon>Ascomycota</taxon>
        <taxon>Pezizomycotina</taxon>
        <taxon>Eurotiomycetes</taxon>
        <taxon>Eurotiomycetidae</taxon>
        <taxon>Eurotiales</taxon>
        <taxon>Aspergillaceae</taxon>
        <taxon>Penicillium</taxon>
    </lineage>
</organism>